<feature type="transmembrane region" description="Helical" evidence="11">
    <location>
        <begin position="150"/>
        <end position="169"/>
    </location>
</feature>
<dbReference type="PROSITE" id="PS50216">
    <property type="entry name" value="DHHC"/>
    <property type="match status" value="1"/>
</dbReference>
<evidence type="ECO:0000256" key="3">
    <source>
        <dbReference type="ARBA" id="ARBA00022692"/>
    </source>
</evidence>
<proteinExistence type="inferred from homology"/>
<protein>
    <recommendedName>
        <fullName evidence="11">Palmitoyltransferase</fullName>
        <ecNumber evidence="11">2.3.1.225</ecNumber>
    </recommendedName>
</protein>
<feature type="transmembrane region" description="Helical" evidence="11">
    <location>
        <begin position="12"/>
        <end position="32"/>
    </location>
</feature>
<dbReference type="PANTHER" id="PTHR22883">
    <property type="entry name" value="ZINC FINGER DHHC DOMAIN CONTAINING PROTEIN"/>
    <property type="match status" value="1"/>
</dbReference>
<keyword evidence="14" id="KW-1185">Reference proteome</keyword>
<name>A0ABQ7HYQ8_9MICR</name>
<evidence type="ECO:0000313" key="13">
    <source>
        <dbReference type="EMBL" id="KAF7683300.1"/>
    </source>
</evidence>
<keyword evidence="8 11" id="KW-0012">Acyltransferase</keyword>
<keyword evidence="7" id="KW-0449">Lipoprotein</keyword>
<keyword evidence="3 11" id="KW-0812">Transmembrane</keyword>
<evidence type="ECO:0000256" key="8">
    <source>
        <dbReference type="ARBA" id="ARBA00023315"/>
    </source>
</evidence>
<keyword evidence="2 11" id="KW-0808">Transferase</keyword>
<dbReference type="Proteomes" id="UP001516464">
    <property type="component" value="Unassembled WGS sequence"/>
</dbReference>
<reference evidence="13 14" key="1">
    <citation type="submission" date="2019-01" db="EMBL/GenBank/DDBJ databases">
        <title>Genomes sequencing and comparative genomics of infectious freshwater microsporidia, Cucumispora dikerogammari and Thelohania contejeani.</title>
        <authorList>
            <person name="Cormier A."/>
            <person name="Giraud I."/>
            <person name="Wattier R."/>
            <person name="Teixeira M."/>
            <person name="Grandjean F."/>
            <person name="Rigaud T."/>
            <person name="Cordaux R."/>
        </authorList>
    </citation>
    <scope>NUCLEOTIDE SEQUENCE [LARGE SCALE GENOMIC DNA]</scope>
    <source>
        <strain evidence="13">T1</strain>
        <tissue evidence="13">Spores</tissue>
    </source>
</reference>
<comment type="similarity">
    <text evidence="9">Belongs to the DHHC palmitoyltransferase family. PFA5 subfamily.</text>
</comment>
<evidence type="ECO:0000313" key="14">
    <source>
        <dbReference type="Proteomes" id="UP001516464"/>
    </source>
</evidence>
<evidence type="ECO:0000259" key="12">
    <source>
        <dbReference type="Pfam" id="PF01529"/>
    </source>
</evidence>
<organism evidence="13 14">
    <name type="scientific">Astathelohania contejeani</name>
    <dbReference type="NCBI Taxonomy" id="164912"/>
    <lineage>
        <taxon>Eukaryota</taxon>
        <taxon>Fungi</taxon>
        <taxon>Fungi incertae sedis</taxon>
        <taxon>Microsporidia</taxon>
        <taxon>Astathelohaniidae</taxon>
        <taxon>Astathelohania</taxon>
    </lineage>
</organism>
<evidence type="ECO:0000256" key="5">
    <source>
        <dbReference type="ARBA" id="ARBA00023136"/>
    </source>
</evidence>
<dbReference type="EC" id="2.3.1.225" evidence="11"/>
<comment type="subcellular location">
    <subcellularLocation>
        <location evidence="1">Membrane</location>
        <topology evidence="1">Multi-pass membrane protein</topology>
    </subcellularLocation>
</comment>
<evidence type="ECO:0000256" key="9">
    <source>
        <dbReference type="ARBA" id="ARBA00038298"/>
    </source>
</evidence>
<dbReference type="Pfam" id="PF01529">
    <property type="entry name" value="DHHC"/>
    <property type="match status" value="1"/>
</dbReference>
<keyword evidence="6" id="KW-0564">Palmitate</keyword>
<comment type="caution">
    <text evidence="13">The sequence shown here is derived from an EMBL/GenBank/DDBJ whole genome shotgun (WGS) entry which is preliminary data.</text>
</comment>
<evidence type="ECO:0000256" key="11">
    <source>
        <dbReference type="RuleBase" id="RU079119"/>
    </source>
</evidence>
<gene>
    <name evidence="13" type="primary">pfa3</name>
    <name evidence="13" type="ORF">TCON_1485</name>
</gene>
<evidence type="ECO:0000256" key="2">
    <source>
        <dbReference type="ARBA" id="ARBA00022679"/>
    </source>
</evidence>
<comment type="catalytic activity">
    <reaction evidence="10 11">
        <text>L-cysteinyl-[protein] + hexadecanoyl-CoA = S-hexadecanoyl-L-cysteinyl-[protein] + CoA</text>
        <dbReference type="Rhea" id="RHEA:36683"/>
        <dbReference type="Rhea" id="RHEA-COMP:10131"/>
        <dbReference type="Rhea" id="RHEA-COMP:11032"/>
        <dbReference type="ChEBI" id="CHEBI:29950"/>
        <dbReference type="ChEBI" id="CHEBI:57287"/>
        <dbReference type="ChEBI" id="CHEBI:57379"/>
        <dbReference type="ChEBI" id="CHEBI:74151"/>
        <dbReference type="EC" id="2.3.1.225"/>
    </reaction>
</comment>
<feature type="domain" description="Palmitoyltransferase DHHC" evidence="12">
    <location>
        <begin position="76"/>
        <end position="139"/>
    </location>
</feature>
<dbReference type="EMBL" id="SBIQ01000102">
    <property type="protein sequence ID" value="KAF7683300.1"/>
    <property type="molecule type" value="Genomic_DNA"/>
</dbReference>
<feature type="transmembrane region" description="Helical" evidence="11">
    <location>
        <begin position="38"/>
        <end position="57"/>
    </location>
</feature>
<evidence type="ECO:0000256" key="7">
    <source>
        <dbReference type="ARBA" id="ARBA00023288"/>
    </source>
</evidence>
<evidence type="ECO:0000256" key="10">
    <source>
        <dbReference type="ARBA" id="ARBA00048048"/>
    </source>
</evidence>
<feature type="transmembrane region" description="Helical" evidence="11">
    <location>
        <begin position="121"/>
        <end position="138"/>
    </location>
</feature>
<dbReference type="InterPro" id="IPR039859">
    <property type="entry name" value="PFA4/ZDH16/20/ERF2-like"/>
</dbReference>
<dbReference type="InterPro" id="IPR001594">
    <property type="entry name" value="Palmitoyltrfase_DHHC"/>
</dbReference>
<evidence type="ECO:0000256" key="4">
    <source>
        <dbReference type="ARBA" id="ARBA00022989"/>
    </source>
</evidence>
<sequence>MIDVIARNATCLAEMCLMGLACLYISFSFYNILKINNIYARCLVLYLLIIIVYYYIILLKKSPGSVSDYEGIQIKGICKHCKRYKCNRTYHCSTCNKCYYKRDHHCPWLGKCIAAKNYREFYLLLLFSNMYLTIFVFTSPNKEIRFVNCYLLIIFFIFFIWTNFLLIINKTSIEFYKGRRRNQVIEHSINFNEIKESIYTILCENDSNNAIILFFPFLKKKTRIITN</sequence>
<accession>A0ABQ7HYQ8</accession>
<evidence type="ECO:0000256" key="1">
    <source>
        <dbReference type="ARBA" id="ARBA00004141"/>
    </source>
</evidence>
<dbReference type="PANTHER" id="PTHR22883:SF23">
    <property type="entry name" value="PALMITOYLTRANSFERASE ZDHHC6"/>
    <property type="match status" value="1"/>
</dbReference>
<keyword evidence="4 11" id="KW-1133">Transmembrane helix</keyword>
<keyword evidence="5 11" id="KW-0472">Membrane</keyword>
<evidence type="ECO:0000256" key="6">
    <source>
        <dbReference type="ARBA" id="ARBA00023139"/>
    </source>
</evidence>
<comment type="domain">
    <text evidence="11">The DHHC domain is required for palmitoyltransferase activity.</text>
</comment>